<protein>
    <submittedName>
        <fullName evidence="3">Uncharacterized protein</fullName>
    </submittedName>
</protein>
<reference evidence="3 4" key="1">
    <citation type="submission" date="2009-11" db="EMBL/GenBank/DDBJ databases">
        <title>Annotation of Allomyces macrogynus ATCC 38327.</title>
        <authorList>
            <consortium name="The Broad Institute Genome Sequencing Platform"/>
            <person name="Russ C."/>
            <person name="Cuomo C."/>
            <person name="Burger G."/>
            <person name="Gray M.W."/>
            <person name="Holland P.W.H."/>
            <person name="King N."/>
            <person name="Lang F.B.F."/>
            <person name="Roger A.J."/>
            <person name="Ruiz-Trillo I."/>
            <person name="Young S.K."/>
            <person name="Zeng Q."/>
            <person name="Gargeya S."/>
            <person name="Fitzgerald M."/>
            <person name="Haas B."/>
            <person name="Abouelleil A."/>
            <person name="Alvarado L."/>
            <person name="Arachchi H.M."/>
            <person name="Berlin A."/>
            <person name="Chapman S.B."/>
            <person name="Gearin G."/>
            <person name="Goldberg J."/>
            <person name="Griggs A."/>
            <person name="Gujja S."/>
            <person name="Hansen M."/>
            <person name="Heiman D."/>
            <person name="Howarth C."/>
            <person name="Larimer J."/>
            <person name="Lui A."/>
            <person name="MacDonald P.J.P."/>
            <person name="McCowen C."/>
            <person name="Montmayeur A."/>
            <person name="Murphy C."/>
            <person name="Neiman D."/>
            <person name="Pearson M."/>
            <person name="Priest M."/>
            <person name="Roberts A."/>
            <person name="Saif S."/>
            <person name="Shea T."/>
            <person name="Sisk P."/>
            <person name="Stolte C."/>
            <person name="Sykes S."/>
            <person name="Wortman J."/>
            <person name="Nusbaum C."/>
            <person name="Birren B."/>
        </authorList>
    </citation>
    <scope>NUCLEOTIDE SEQUENCE [LARGE SCALE GENOMIC DNA]</scope>
    <source>
        <strain evidence="3 4">ATCC 38327</strain>
    </source>
</reference>
<accession>A0A0L0RVF1</accession>
<evidence type="ECO:0000313" key="3">
    <source>
        <dbReference type="EMBL" id="KNE54046.1"/>
    </source>
</evidence>
<evidence type="ECO:0000256" key="1">
    <source>
        <dbReference type="SAM" id="MobiDB-lite"/>
    </source>
</evidence>
<feature type="transmembrane region" description="Helical" evidence="2">
    <location>
        <begin position="420"/>
        <end position="444"/>
    </location>
</feature>
<keyword evidence="2" id="KW-0812">Transmembrane</keyword>
<gene>
    <name evidence="3" type="ORF">AMAG_00049</name>
</gene>
<dbReference type="VEuPathDB" id="FungiDB:AMAG_00049"/>
<feature type="region of interest" description="Disordered" evidence="1">
    <location>
        <begin position="1"/>
        <end position="25"/>
    </location>
</feature>
<dbReference type="EMBL" id="GG745328">
    <property type="protein sequence ID" value="KNE54046.1"/>
    <property type="molecule type" value="Genomic_DNA"/>
</dbReference>
<keyword evidence="4" id="KW-1185">Reference proteome</keyword>
<sequence length="644" mass="70392">MLAIATTNIAPQLNGSVPDDSTMQLGSPPSYAAIATSASSPLPLAFEREKSEYRAISQQPPTPPPTLTRHRFLVSSDNPKLVTQLAQWLADLRVTRDQEVTVVDGTAVKLHTTVADKKSFLLRWAESTGQSMETLVDMAQDTASALFGTTVEKLKLIESGEGDKNQPVSIELVQVPTPSVLHTLNKENPLGYLEMFLQALALAYSNDGTPNGLIYIIDFGVGVDFASLDAVAEFVEHFGALCPHLTVILSGYDPNDVIMHGGEYLDMTQYVRKIKTHLNRPEMNVRVIPVTFTQSRTKRPLRRVFFHQQRIVLLNEFARIAAGLCSRAQTTRIRKMEPIRGWNKSILACIDVVRSKLATSQTLIQKRTADFAAASTLANDKIALHAQKIKELQAKVDRPLFSRQTVWQLVPILAFLLGRAVGWIACALIDTVACVVVLLVTLLVNPFAKGVAASVDAAERIRLAQEQVEVAGRELKDVQSKIAIATQQLMNVGTWIATLDQHRIDVIDDTVSVATLLAMRDPLLRLAPLVPKGSSPSLSDFGDLVVAYLHDQGKANELRAVLHALVTQPVEQEPPINLSFDPWFTPPAAPFDASKTVACAPLVAIPQERSQETAFTHYQGVPSASTLADLLLLAREDAPPGTDK</sequence>
<dbReference type="AlphaFoldDB" id="A0A0L0RVF1"/>
<dbReference type="OrthoDB" id="10452674at2759"/>
<evidence type="ECO:0000313" key="4">
    <source>
        <dbReference type="Proteomes" id="UP000054350"/>
    </source>
</evidence>
<dbReference type="Proteomes" id="UP000054350">
    <property type="component" value="Unassembled WGS sequence"/>
</dbReference>
<organism evidence="3 4">
    <name type="scientific">Allomyces macrogynus (strain ATCC 38327)</name>
    <name type="common">Allomyces javanicus var. macrogynus</name>
    <dbReference type="NCBI Taxonomy" id="578462"/>
    <lineage>
        <taxon>Eukaryota</taxon>
        <taxon>Fungi</taxon>
        <taxon>Fungi incertae sedis</taxon>
        <taxon>Blastocladiomycota</taxon>
        <taxon>Blastocladiomycetes</taxon>
        <taxon>Blastocladiales</taxon>
        <taxon>Blastocladiaceae</taxon>
        <taxon>Allomyces</taxon>
    </lineage>
</organism>
<reference evidence="4" key="2">
    <citation type="submission" date="2009-11" db="EMBL/GenBank/DDBJ databases">
        <title>The Genome Sequence of Allomyces macrogynus strain ATCC 38327.</title>
        <authorList>
            <consortium name="The Broad Institute Genome Sequencing Platform"/>
            <person name="Russ C."/>
            <person name="Cuomo C."/>
            <person name="Shea T."/>
            <person name="Young S.K."/>
            <person name="Zeng Q."/>
            <person name="Koehrsen M."/>
            <person name="Haas B."/>
            <person name="Borodovsky M."/>
            <person name="Guigo R."/>
            <person name="Alvarado L."/>
            <person name="Berlin A."/>
            <person name="Borenstein D."/>
            <person name="Chen Z."/>
            <person name="Engels R."/>
            <person name="Freedman E."/>
            <person name="Gellesch M."/>
            <person name="Goldberg J."/>
            <person name="Griggs A."/>
            <person name="Gujja S."/>
            <person name="Heiman D."/>
            <person name="Hepburn T."/>
            <person name="Howarth C."/>
            <person name="Jen D."/>
            <person name="Larson L."/>
            <person name="Lewis B."/>
            <person name="Mehta T."/>
            <person name="Park D."/>
            <person name="Pearson M."/>
            <person name="Roberts A."/>
            <person name="Saif S."/>
            <person name="Shenoy N."/>
            <person name="Sisk P."/>
            <person name="Stolte C."/>
            <person name="Sykes S."/>
            <person name="Walk T."/>
            <person name="White J."/>
            <person name="Yandava C."/>
            <person name="Burger G."/>
            <person name="Gray M.W."/>
            <person name="Holland P.W.H."/>
            <person name="King N."/>
            <person name="Lang F.B.F."/>
            <person name="Roger A.J."/>
            <person name="Ruiz-Trillo I."/>
            <person name="Lander E."/>
            <person name="Nusbaum C."/>
        </authorList>
    </citation>
    <scope>NUCLEOTIDE SEQUENCE [LARGE SCALE GENOMIC DNA]</scope>
    <source>
        <strain evidence="4">ATCC 38327</strain>
    </source>
</reference>
<name>A0A0L0RVF1_ALLM3</name>
<keyword evidence="2" id="KW-0472">Membrane</keyword>
<evidence type="ECO:0000256" key="2">
    <source>
        <dbReference type="SAM" id="Phobius"/>
    </source>
</evidence>
<proteinExistence type="predicted"/>
<keyword evidence="2" id="KW-1133">Transmembrane helix</keyword>